<sequence length="87" mass="9452">MILGANTNQYNNPQSVNAATVPEDVFFAWLLSRPRGTNIVAAASQEIIKLEAYAGKHAGAKRLHELFCALIEGSQRLELSSASRVPQ</sequence>
<gene>
    <name evidence="1" type="ORF">QFZ34_002326</name>
</gene>
<evidence type="ECO:0000313" key="2">
    <source>
        <dbReference type="Proteomes" id="UP001237780"/>
    </source>
</evidence>
<name>A0ABU0S8R4_9HYPH</name>
<comment type="caution">
    <text evidence="1">The sequence shown here is derived from an EMBL/GenBank/DDBJ whole genome shotgun (WGS) entry which is preliminary data.</text>
</comment>
<organism evidence="1 2">
    <name type="scientific">Phyllobacterium ifriqiyense</name>
    <dbReference type="NCBI Taxonomy" id="314238"/>
    <lineage>
        <taxon>Bacteria</taxon>
        <taxon>Pseudomonadati</taxon>
        <taxon>Pseudomonadota</taxon>
        <taxon>Alphaproteobacteria</taxon>
        <taxon>Hyphomicrobiales</taxon>
        <taxon>Phyllobacteriaceae</taxon>
        <taxon>Phyllobacterium</taxon>
    </lineage>
</organism>
<protein>
    <submittedName>
        <fullName evidence="1">Uncharacterized protein</fullName>
    </submittedName>
</protein>
<reference evidence="1 2" key="1">
    <citation type="submission" date="2023-07" db="EMBL/GenBank/DDBJ databases">
        <title>Comparative genomics of wheat-associated soil bacteria to identify genetic determinants of phenazine resistance.</title>
        <authorList>
            <person name="Mouncey N."/>
        </authorList>
    </citation>
    <scope>NUCLEOTIDE SEQUENCE [LARGE SCALE GENOMIC DNA]</scope>
    <source>
        <strain evidence="1 2">W4I11</strain>
    </source>
</reference>
<proteinExistence type="predicted"/>
<dbReference type="EMBL" id="JAUSZT010000003">
    <property type="protein sequence ID" value="MDQ0997144.1"/>
    <property type="molecule type" value="Genomic_DNA"/>
</dbReference>
<keyword evidence="2" id="KW-1185">Reference proteome</keyword>
<dbReference type="Proteomes" id="UP001237780">
    <property type="component" value="Unassembled WGS sequence"/>
</dbReference>
<evidence type="ECO:0000313" key="1">
    <source>
        <dbReference type="EMBL" id="MDQ0997144.1"/>
    </source>
</evidence>
<accession>A0ABU0S8R4</accession>
<dbReference type="RefSeq" id="WP_307280787.1">
    <property type="nucleotide sequence ID" value="NZ_JAUSZT010000003.1"/>
</dbReference>